<keyword evidence="3" id="KW-1185">Reference proteome</keyword>
<dbReference type="EMBL" id="CAJVQB010056691">
    <property type="protein sequence ID" value="CAG8837805.1"/>
    <property type="molecule type" value="Genomic_DNA"/>
</dbReference>
<accession>A0ABN7WQB9</accession>
<keyword evidence="1" id="KW-0812">Transmembrane</keyword>
<organism evidence="2 3">
    <name type="scientific">Gigaspora margarita</name>
    <dbReference type="NCBI Taxonomy" id="4874"/>
    <lineage>
        <taxon>Eukaryota</taxon>
        <taxon>Fungi</taxon>
        <taxon>Fungi incertae sedis</taxon>
        <taxon>Mucoromycota</taxon>
        <taxon>Glomeromycotina</taxon>
        <taxon>Glomeromycetes</taxon>
        <taxon>Diversisporales</taxon>
        <taxon>Gigasporaceae</taxon>
        <taxon>Gigaspora</taxon>
    </lineage>
</organism>
<keyword evidence="1" id="KW-1133">Transmembrane helix</keyword>
<sequence length="140" mass="15486">MLINSFHKRVISSCGISLCLAVVTIIYFCLTHFESSELNLFNYSAYYYFLVKTLYDSIIAHIIPSFSIFYLFLIIGLVSFQYATGANFIKNVQSTGMPDDILALRLKRKVKTGTNITTTKAHITPTSRNLLGDSGAGGPG</sequence>
<reference evidence="2 3" key="1">
    <citation type="submission" date="2021-06" db="EMBL/GenBank/DDBJ databases">
        <authorList>
            <person name="Kallberg Y."/>
            <person name="Tangrot J."/>
            <person name="Rosling A."/>
        </authorList>
    </citation>
    <scope>NUCLEOTIDE SEQUENCE [LARGE SCALE GENOMIC DNA]</scope>
    <source>
        <strain evidence="2 3">120-4 pot B 10/14</strain>
    </source>
</reference>
<evidence type="ECO:0000313" key="3">
    <source>
        <dbReference type="Proteomes" id="UP000789901"/>
    </source>
</evidence>
<name>A0ABN7WQB9_GIGMA</name>
<feature type="transmembrane region" description="Helical" evidence="1">
    <location>
        <begin position="58"/>
        <end position="80"/>
    </location>
</feature>
<feature type="transmembrane region" description="Helical" evidence="1">
    <location>
        <begin position="12"/>
        <end position="33"/>
    </location>
</feature>
<proteinExistence type="predicted"/>
<keyword evidence="1" id="KW-0472">Membrane</keyword>
<evidence type="ECO:0000256" key="1">
    <source>
        <dbReference type="SAM" id="Phobius"/>
    </source>
</evidence>
<protein>
    <submittedName>
        <fullName evidence="2">40936_t:CDS:1</fullName>
    </submittedName>
</protein>
<dbReference type="Proteomes" id="UP000789901">
    <property type="component" value="Unassembled WGS sequence"/>
</dbReference>
<evidence type="ECO:0000313" key="2">
    <source>
        <dbReference type="EMBL" id="CAG8837805.1"/>
    </source>
</evidence>
<gene>
    <name evidence="2" type="ORF">GMARGA_LOCUS33666</name>
</gene>
<comment type="caution">
    <text evidence="2">The sequence shown here is derived from an EMBL/GenBank/DDBJ whole genome shotgun (WGS) entry which is preliminary data.</text>
</comment>
<feature type="non-terminal residue" evidence="2">
    <location>
        <position position="140"/>
    </location>
</feature>